<dbReference type="Pfam" id="PF00078">
    <property type="entry name" value="RVT_1"/>
    <property type="match status" value="1"/>
</dbReference>
<evidence type="ECO:0000313" key="2">
    <source>
        <dbReference type="EMBL" id="GBN17384.1"/>
    </source>
</evidence>
<evidence type="ECO:0000259" key="1">
    <source>
        <dbReference type="Pfam" id="PF00078"/>
    </source>
</evidence>
<dbReference type="Gene3D" id="3.10.10.10">
    <property type="entry name" value="HIV Type 1 Reverse Transcriptase, subunit A, domain 1"/>
    <property type="match status" value="1"/>
</dbReference>
<dbReference type="OrthoDB" id="41323at2759"/>
<gene>
    <name evidence="2" type="ORF">AVEN_39645_1</name>
</gene>
<proteinExistence type="predicted"/>
<dbReference type="InterPro" id="IPR043502">
    <property type="entry name" value="DNA/RNA_pol_sf"/>
</dbReference>
<comment type="caution">
    <text evidence="2">The sequence shown here is derived from an EMBL/GenBank/DDBJ whole genome shotgun (WGS) entry which is preliminary data.</text>
</comment>
<dbReference type="AlphaFoldDB" id="A0A4Y2LSJ9"/>
<dbReference type="InterPro" id="IPR000477">
    <property type="entry name" value="RT_dom"/>
</dbReference>
<dbReference type="EMBL" id="BGPR01006250">
    <property type="protein sequence ID" value="GBN17384.1"/>
    <property type="molecule type" value="Genomic_DNA"/>
</dbReference>
<dbReference type="SUPFAM" id="SSF56672">
    <property type="entry name" value="DNA/RNA polymerases"/>
    <property type="match status" value="1"/>
</dbReference>
<feature type="domain" description="Reverse transcriptase" evidence="1">
    <location>
        <begin position="42"/>
        <end position="118"/>
    </location>
</feature>
<protein>
    <recommendedName>
        <fullName evidence="1">Reverse transcriptase domain-containing protein</fullName>
    </recommendedName>
</protein>
<name>A0A4Y2LSJ9_ARAVE</name>
<organism evidence="2 3">
    <name type="scientific">Araneus ventricosus</name>
    <name type="common">Orbweaver spider</name>
    <name type="synonym">Epeira ventricosa</name>
    <dbReference type="NCBI Taxonomy" id="182803"/>
    <lineage>
        <taxon>Eukaryota</taxon>
        <taxon>Metazoa</taxon>
        <taxon>Ecdysozoa</taxon>
        <taxon>Arthropoda</taxon>
        <taxon>Chelicerata</taxon>
        <taxon>Arachnida</taxon>
        <taxon>Araneae</taxon>
        <taxon>Araneomorphae</taxon>
        <taxon>Entelegynae</taxon>
        <taxon>Araneoidea</taxon>
        <taxon>Araneidae</taxon>
        <taxon>Araneus</taxon>
    </lineage>
</organism>
<accession>A0A4Y2LSJ9</accession>
<dbReference type="Proteomes" id="UP000499080">
    <property type="component" value="Unassembled WGS sequence"/>
</dbReference>
<sequence>MKDRPPRQHCQALRFLYYSPYYNRLMQQPLVLQGYDLPSDMITQDIYKTAVITSIGFFENVFMAFGLHNTVQTIQMNIDTIIRDIPNYYAYMDDLLIASSDQESHKTELDLVFSKLRSMT</sequence>
<evidence type="ECO:0000313" key="3">
    <source>
        <dbReference type="Proteomes" id="UP000499080"/>
    </source>
</evidence>
<keyword evidence="3" id="KW-1185">Reference proteome</keyword>
<dbReference type="GO" id="GO:0071897">
    <property type="term" value="P:DNA biosynthetic process"/>
    <property type="evidence" value="ECO:0007669"/>
    <property type="project" value="UniProtKB-ARBA"/>
</dbReference>
<reference evidence="2 3" key="1">
    <citation type="journal article" date="2019" name="Sci. Rep.">
        <title>Orb-weaving spider Araneus ventricosus genome elucidates the spidroin gene catalogue.</title>
        <authorList>
            <person name="Kono N."/>
            <person name="Nakamura H."/>
            <person name="Ohtoshi R."/>
            <person name="Moran D.A.P."/>
            <person name="Shinohara A."/>
            <person name="Yoshida Y."/>
            <person name="Fujiwara M."/>
            <person name="Mori M."/>
            <person name="Tomita M."/>
            <person name="Arakawa K."/>
        </authorList>
    </citation>
    <scope>NUCLEOTIDE SEQUENCE [LARGE SCALE GENOMIC DNA]</scope>
</reference>
<dbReference type="Gene3D" id="3.30.70.270">
    <property type="match status" value="1"/>
</dbReference>
<dbReference type="InterPro" id="IPR043128">
    <property type="entry name" value="Rev_trsase/Diguanyl_cyclase"/>
</dbReference>